<accession>A0A183FCA8</accession>
<sequence>MEKAVQLQAKSGQFDSPVLTNRSCDGRVDFCGAAENCERRREVLKLKLEVCSTTHETFLIFRVTRLYSWTYSPSGRYAVDFDYKVCTVNHSRLPAICA</sequence>
<organism evidence="2 3">
    <name type="scientific">Heligmosomoides polygyrus</name>
    <name type="common">Parasitic roundworm</name>
    <dbReference type="NCBI Taxonomy" id="6339"/>
    <lineage>
        <taxon>Eukaryota</taxon>
        <taxon>Metazoa</taxon>
        <taxon>Ecdysozoa</taxon>
        <taxon>Nematoda</taxon>
        <taxon>Chromadorea</taxon>
        <taxon>Rhabditida</taxon>
        <taxon>Rhabditina</taxon>
        <taxon>Rhabditomorpha</taxon>
        <taxon>Strongyloidea</taxon>
        <taxon>Heligmosomidae</taxon>
        <taxon>Heligmosomoides</taxon>
    </lineage>
</organism>
<dbReference type="OrthoDB" id="5852040at2759"/>
<accession>A0A3P7V8I5</accession>
<gene>
    <name evidence="1" type="ORF">HPBE_LOCUS3801</name>
</gene>
<reference evidence="1 2" key="1">
    <citation type="submission" date="2018-11" db="EMBL/GenBank/DDBJ databases">
        <authorList>
            <consortium name="Pathogen Informatics"/>
        </authorList>
    </citation>
    <scope>NUCLEOTIDE SEQUENCE [LARGE SCALE GENOMIC DNA]</scope>
</reference>
<keyword evidence="2" id="KW-1185">Reference proteome</keyword>
<dbReference type="WBParaSite" id="HPBE_0000380001-mRNA-1">
    <property type="protein sequence ID" value="HPBE_0000380001-mRNA-1"/>
    <property type="gene ID" value="HPBE_0000380001"/>
</dbReference>
<dbReference type="Proteomes" id="UP000050761">
    <property type="component" value="Unassembled WGS sequence"/>
</dbReference>
<reference evidence="3" key="2">
    <citation type="submission" date="2019-09" db="UniProtKB">
        <authorList>
            <consortium name="WormBaseParasite"/>
        </authorList>
    </citation>
    <scope>IDENTIFICATION</scope>
</reference>
<dbReference type="EMBL" id="UZAH01015371">
    <property type="protein sequence ID" value="VDO43820.1"/>
    <property type="molecule type" value="Genomic_DNA"/>
</dbReference>
<dbReference type="AlphaFoldDB" id="A0A183FCA8"/>
<evidence type="ECO:0000313" key="2">
    <source>
        <dbReference type="Proteomes" id="UP000050761"/>
    </source>
</evidence>
<protein>
    <submittedName>
        <fullName evidence="3">MAM domain-containing protein</fullName>
    </submittedName>
</protein>
<evidence type="ECO:0000313" key="3">
    <source>
        <dbReference type="WBParaSite" id="HPBE_0000380001-mRNA-1"/>
    </source>
</evidence>
<evidence type="ECO:0000313" key="1">
    <source>
        <dbReference type="EMBL" id="VDO43820.1"/>
    </source>
</evidence>
<name>A0A183FCA8_HELPZ</name>
<proteinExistence type="predicted"/>